<keyword evidence="13" id="KW-1185">Reference proteome</keyword>
<evidence type="ECO:0000256" key="5">
    <source>
        <dbReference type="ARBA" id="ARBA00022705"/>
    </source>
</evidence>
<dbReference type="GO" id="GO:0005663">
    <property type="term" value="C:DNA replication factor C complex"/>
    <property type="evidence" value="ECO:0007669"/>
    <property type="project" value="InterPro"/>
</dbReference>
<accession>K5X7Y2</accession>
<evidence type="ECO:0000256" key="3">
    <source>
        <dbReference type="ARBA" id="ARBA00020401"/>
    </source>
</evidence>
<dbReference type="FunFam" id="1.10.8.60:FF:000021">
    <property type="entry name" value="Replication factor C subunit 1"/>
    <property type="match status" value="1"/>
</dbReference>
<dbReference type="EMBL" id="JH930469">
    <property type="protein sequence ID" value="EKM58972.1"/>
    <property type="molecule type" value="Genomic_DNA"/>
</dbReference>
<dbReference type="InterPro" id="IPR003959">
    <property type="entry name" value="ATPase_AAA_core"/>
</dbReference>
<keyword evidence="9" id="KW-0539">Nucleus</keyword>
<keyword evidence="8" id="KW-0238">DNA-binding</keyword>
<name>K5X7Y2_PHACS</name>
<evidence type="ECO:0000256" key="8">
    <source>
        <dbReference type="ARBA" id="ARBA00023125"/>
    </source>
</evidence>
<dbReference type="AlphaFoldDB" id="K5X7Y2"/>
<dbReference type="GO" id="GO:0003677">
    <property type="term" value="F:DNA binding"/>
    <property type="evidence" value="ECO:0007669"/>
    <property type="project" value="UniProtKB-KW"/>
</dbReference>
<evidence type="ECO:0000256" key="10">
    <source>
        <dbReference type="SAM" id="Coils"/>
    </source>
</evidence>
<dbReference type="SUPFAM" id="SSF48019">
    <property type="entry name" value="post-AAA+ oligomerization domain-like"/>
    <property type="match status" value="1"/>
</dbReference>
<dbReference type="Gene3D" id="1.20.272.10">
    <property type="match status" value="1"/>
</dbReference>
<keyword evidence="7" id="KW-0067">ATP-binding</keyword>
<feature type="coiled-coil region" evidence="10">
    <location>
        <begin position="103"/>
        <end position="141"/>
    </location>
</feature>
<evidence type="ECO:0000259" key="11">
    <source>
        <dbReference type="PROSITE" id="PS50172"/>
    </source>
</evidence>
<sequence>MAAGPSAPGSKPVPAAKDSNCLAGLSFVFTGELSAFSREEATDLAKRFGGRVVSQPSSRTDYVVLGADAGPSKLAAIKKNNLKTLDEDGFLNLIATRVPDYTDDKLKKKIEKEQDAIRAAANELERREKEIEKKVKGKEKGKDQISNTVPLGSQLWVDRYSPHTLKEVCGNKGQIEKLQQWLNDWPSSLKSGFKKPGKNAMNTSRAVLITGPPGIGKTTAAHLCAKLAGFTPIELNASDARSKRLVENSTNVSNTSLDGWMHGTEATNAAGVKITDKSCLIMDEVDGMSAGDRGGVVALVALIRKTKIPIICIANDRGAQKLKPLIANAFNLPFRRPEAAAIRSRLLTIAFKEKMKVPANVIDQLVMGAQSDIRQVLNMLSTWKLSNNAIDFDQGKDLSKMNEKYTVLTPFDVTYKMLGPYMFSATARETLGDKMELYFHDPSFVPLFMQENYLKTQPSRIKNDAGPEKTLKHLELMDKAASSLSDGDLVDALIHGPEQHWSLMPLHAVCSTIRPASFLYGSGGGYGGQNPMSFPAWLGQNSKQSKLNRELMDMQARMRLKVSSDRHELRQSYIPALFPYVVKPLMDEGVSAVGTVITRMDDYFLNRDDWDTLVELGLDEYKDEVVLKKITPATKTGLTRKYNAADHPIAFHKATDLGKVPKKLAAQGPAPDLEEAP</sequence>
<dbReference type="InterPro" id="IPR008921">
    <property type="entry name" value="DNA_pol3_clamp-load_cplx_C"/>
</dbReference>
<dbReference type="InterPro" id="IPR013725">
    <property type="entry name" value="DNA_replication_fac_RFC1_C"/>
</dbReference>
<dbReference type="PIRSF" id="PIRSF036578">
    <property type="entry name" value="RFC1"/>
    <property type="match status" value="1"/>
</dbReference>
<dbReference type="PANTHER" id="PTHR23389">
    <property type="entry name" value="CHROMOSOME TRANSMISSION FIDELITY FACTOR 18"/>
    <property type="match status" value="1"/>
</dbReference>
<dbReference type="CDD" id="cd00009">
    <property type="entry name" value="AAA"/>
    <property type="match status" value="1"/>
</dbReference>
<dbReference type="FunFam" id="3.40.50.300:FF:000395">
    <property type="entry name" value="Replication factor C subunit 1"/>
    <property type="match status" value="1"/>
</dbReference>
<dbReference type="Gene3D" id="3.40.50.10190">
    <property type="entry name" value="BRCT domain"/>
    <property type="match status" value="1"/>
</dbReference>
<feature type="domain" description="BRCT" evidence="11">
    <location>
        <begin position="17"/>
        <end position="97"/>
    </location>
</feature>
<evidence type="ECO:0000256" key="2">
    <source>
        <dbReference type="ARBA" id="ARBA00006116"/>
    </source>
</evidence>
<keyword evidence="10" id="KW-0175">Coiled coil</keyword>
<dbReference type="FunFam" id="1.20.272.10:FF:000005">
    <property type="entry name" value="Replication factor C subunit 1"/>
    <property type="match status" value="1"/>
</dbReference>
<evidence type="ECO:0000256" key="6">
    <source>
        <dbReference type="ARBA" id="ARBA00022741"/>
    </source>
</evidence>
<dbReference type="InterPro" id="IPR036420">
    <property type="entry name" value="BRCT_dom_sf"/>
</dbReference>
<dbReference type="SMART" id="SM00292">
    <property type="entry name" value="BRCT"/>
    <property type="match status" value="1"/>
</dbReference>
<dbReference type="PROSITE" id="PS50172">
    <property type="entry name" value="BRCT"/>
    <property type="match status" value="1"/>
</dbReference>
<dbReference type="SUPFAM" id="SSF52113">
    <property type="entry name" value="BRCT domain"/>
    <property type="match status" value="1"/>
</dbReference>
<dbReference type="SMART" id="SM00382">
    <property type="entry name" value="AAA"/>
    <property type="match status" value="1"/>
</dbReference>
<dbReference type="KEGG" id="pco:PHACADRAFT_157248"/>
<keyword evidence="4" id="KW-0597">Phosphoprotein</keyword>
<dbReference type="Pfam" id="PF08519">
    <property type="entry name" value="RFC1"/>
    <property type="match status" value="1"/>
</dbReference>
<dbReference type="FunFam" id="3.40.50.10190:FF:000001">
    <property type="entry name" value="Replication factor C subunit 1"/>
    <property type="match status" value="1"/>
</dbReference>
<evidence type="ECO:0000256" key="7">
    <source>
        <dbReference type="ARBA" id="ARBA00022840"/>
    </source>
</evidence>
<dbReference type="InterPro" id="IPR047854">
    <property type="entry name" value="RFC_lid"/>
</dbReference>
<reference evidence="12 13" key="1">
    <citation type="journal article" date="2012" name="BMC Genomics">
        <title>Comparative genomics of the white-rot fungi, Phanerochaete carnosa and P. chrysosporium, to elucidate the genetic basis of the distinct wood types they colonize.</title>
        <authorList>
            <person name="Suzuki H."/>
            <person name="MacDonald J."/>
            <person name="Syed K."/>
            <person name="Salamov A."/>
            <person name="Hori C."/>
            <person name="Aerts A."/>
            <person name="Henrissat B."/>
            <person name="Wiebenga A."/>
            <person name="vanKuyk P.A."/>
            <person name="Barry K."/>
            <person name="Lindquist E."/>
            <person name="LaButti K."/>
            <person name="Lapidus A."/>
            <person name="Lucas S."/>
            <person name="Coutinho P."/>
            <person name="Gong Y."/>
            <person name="Samejima M."/>
            <person name="Mahadevan R."/>
            <person name="Abou-Zaid M."/>
            <person name="de Vries R.P."/>
            <person name="Igarashi K."/>
            <person name="Yadav J.S."/>
            <person name="Grigoriev I.V."/>
            <person name="Master E.R."/>
        </authorList>
    </citation>
    <scope>NUCLEOTIDE SEQUENCE [LARGE SCALE GENOMIC DNA]</scope>
    <source>
        <strain evidence="12 13">HHB-10118-sp</strain>
    </source>
</reference>
<keyword evidence="6" id="KW-0547">Nucleotide-binding</keyword>
<dbReference type="RefSeq" id="XP_007391556.1">
    <property type="nucleotide sequence ID" value="XM_007391494.1"/>
</dbReference>
<dbReference type="InterPro" id="IPR012178">
    <property type="entry name" value="RFC1"/>
</dbReference>
<comment type="subcellular location">
    <subcellularLocation>
        <location evidence="1">Nucleus</location>
    </subcellularLocation>
</comment>
<dbReference type="Gene3D" id="3.40.50.300">
    <property type="entry name" value="P-loop containing nucleotide triphosphate hydrolases"/>
    <property type="match status" value="1"/>
</dbReference>
<dbReference type="Pfam" id="PF00004">
    <property type="entry name" value="AAA"/>
    <property type="match status" value="1"/>
</dbReference>
<dbReference type="InParanoid" id="K5X7Y2"/>
<dbReference type="Proteomes" id="UP000008370">
    <property type="component" value="Unassembled WGS sequence"/>
</dbReference>
<protein>
    <recommendedName>
        <fullName evidence="3">Replication factor C subunit 1</fullName>
    </recommendedName>
</protein>
<evidence type="ECO:0000256" key="9">
    <source>
        <dbReference type="ARBA" id="ARBA00023242"/>
    </source>
</evidence>
<dbReference type="Gene3D" id="1.10.8.60">
    <property type="match status" value="1"/>
</dbReference>
<dbReference type="GO" id="GO:0003689">
    <property type="term" value="F:DNA clamp loader activity"/>
    <property type="evidence" value="ECO:0007669"/>
    <property type="project" value="InterPro"/>
</dbReference>
<dbReference type="GO" id="GO:0005524">
    <property type="term" value="F:ATP binding"/>
    <property type="evidence" value="ECO:0007669"/>
    <property type="project" value="UniProtKB-KW"/>
</dbReference>
<dbReference type="OrthoDB" id="446168at2759"/>
<dbReference type="PANTHER" id="PTHR23389:SF6">
    <property type="entry name" value="REPLICATION FACTOR C SUBUNIT 1"/>
    <property type="match status" value="1"/>
</dbReference>
<evidence type="ECO:0000256" key="4">
    <source>
        <dbReference type="ARBA" id="ARBA00022553"/>
    </source>
</evidence>
<dbReference type="HOGENOM" id="CLU_003574_1_0_1"/>
<dbReference type="InterPro" id="IPR027417">
    <property type="entry name" value="P-loop_NTPase"/>
</dbReference>
<dbReference type="InterPro" id="IPR003593">
    <property type="entry name" value="AAA+_ATPase"/>
</dbReference>
<dbReference type="CDD" id="cd18140">
    <property type="entry name" value="HLD_clamp_RFC"/>
    <property type="match status" value="1"/>
</dbReference>
<dbReference type="Pfam" id="PF00533">
    <property type="entry name" value="BRCT"/>
    <property type="match status" value="1"/>
</dbReference>
<dbReference type="GO" id="GO:0016887">
    <property type="term" value="F:ATP hydrolysis activity"/>
    <property type="evidence" value="ECO:0007669"/>
    <property type="project" value="InterPro"/>
</dbReference>
<dbReference type="GO" id="GO:0006281">
    <property type="term" value="P:DNA repair"/>
    <property type="evidence" value="ECO:0007669"/>
    <property type="project" value="InterPro"/>
</dbReference>
<keyword evidence="5" id="KW-0235">DNA replication</keyword>
<dbReference type="GO" id="GO:0006271">
    <property type="term" value="P:DNA strand elongation involved in DNA replication"/>
    <property type="evidence" value="ECO:0007669"/>
    <property type="project" value="UniProtKB-ARBA"/>
</dbReference>
<gene>
    <name evidence="12" type="ORF">PHACADRAFT_157248</name>
</gene>
<comment type="similarity">
    <text evidence="2">Belongs to the activator 1 large subunit family.</text>
</comment>
<dbReference type="GeneID" id="18909069"/>
<organism evidence="12 13">
    <name type="scientific">Phanerochaete carnosa (strain HHB-10118-sp)</name>
    <name type="common">White-rot fungus</name>
    <name type="synonym">Peniophora carnosa</name>
    <dbReference type="NCBI Taxonomy" id="650164"/>
    <lineage>
        <taxon>Eukaryota</taxon>
        <taxon>Fungi</taxon>
        <taxon>Dikarya</taxon>
        <taxon>Basidiomycota</taxon>
        <taxon>Agaricomycotina</taxon>
        <taxon>Agaricomycetes</taxon>
        <taxon>Polyporales</taxon>
        <taxon>Phanerochaetaceae</taxon>
        <taxon>Phanerochaete</taxon>
    </lineage>
</organism>
<proteinExistence type="inferred from homology"/>
<evidence type="ECO:0000256" key="1">
    <source>
        <dbReference type="ARBA" id="ARBA00004123"/>
    </source>
</evidence>
<dbReference type="SUPFAM" id="SSF52540">
    <property type="entry name" value="P-loop containing nucleoside triphosphate hydrolases"/>
    <property type="match status" value="1"/>
</dbReference>
<dbReference type="InterPro" id="IPR001357">
    <property type="entry name" value="BRCT_dom"/>
</dbReference>
<dbReference type="GO" id="GO:0005634">
    <property type="term" value="C:nucleus"/>
    <property type="evidence" value="ECO:0007669"/>
    <property type="project" value="UniProtKB-SubCell"/>
</dbReference>
<dbReference type="Pfam" id="PF25361">
    <property type="entry name" value="AAA_lid_RFC1"/>
    <property type="match status" value="1"/>
</dbReference>
<evidence type="ECO:0000313" key="12">
    <source>
        <dbReference type="EMBL" id="EKM58972.1"/>
    </source>
</evidence>
<dbReference type="FunCoup" id="K5X7Y2">
    <property type="interactions" value="742"/>
</dbReference>
<dbReference type="STRING" id="650164.K5X7Y2"/>
<evidence type="ECO:0000313" key="13">
    <source>
        <dbReference type="Proteomes" id="UP000008370"/>
    </source>
</evidence>